<accession>A0ABR9RIN0</accession>
<dbReference type="Proteomes" id="UP000758652">
    <property type="component" value="Unassembled WGS sequence"/>
</dbReference>
<organism evidence="2 3">
    <name type="scientific">Claveliimonas monacensis</name>
    <dbReference type="NCBI Taxonomy" id="2779351"/>
    <lineage>
        <taxon>Bacteria</taxon>
        <taxon>Bacillati</taxon>
        <taxon>Bacillota</taxon>
        <taxon>Clostridia</taxon>
        <taxon>Lachnospirales</taxon>
        <taxon>Lachnospiraceae</taxon>
        <taxon>Claveliimonas</taxon>
    </lineage>
</organism>
<evidence type="ECO:0008006" key="4">
    <source>
        <dbReference type="Google" id="ProtNLM"/>
    </source>
</evidence>
<name>A0ABR9RIN0_9FIRM</name>
<evidence type="ECO:0000256" key="1">
    <source>
        <dbReference type="SAM" id="SignalP"/>
    </source>
</evidence>
<sequence>MKKRVIIAMAAAILVMAALAAFIFSRWTDKENTLEQAGLAAILDKVKETEEFPEHGDIAYLGASITEKGEVTDFTLTVTGFDDQDQYISHVGYTYDSEAQELSCREYQETALPTYYDPNADFTYIDEQIRRIPFEAQIRLLDFDRFQVEFQPDIQLEAGTPVLDGSGGQDFPVLTWEEYQQGQGGVSDGSSALVISLTDGTGVTGKRLEYYCEAADTSALSGHPETVMQMDYRINNGDLLLTGDAGESWVSTGLSSQQVSETTDTYQRGGSLFEDSYFADGNGVYAVFYGEMPTLRLSRDKGATWQDIPFTDYMPRLCTRRIVRFLDSENGYAGLGTDWTMGSGGATYVYWTHDGGETWTSSTELYEEAMMLDGLAFSDTSHGVASLQTVNGDEQYPALRVTTDGGASFTELVLPWESLPSSVSFLDKVDSLTAEGGVFTLTLGQGTAGNTKAVFTSTDLTQGWTFKDSFQGTIHTEG</sequence>
<evidence type="ECO:0000313" key="3">
    <source>
        <dbReference type="Proteomes" id="UP000758652"/>
    </source>
</evidence>
<evidence type="ECO:0000313" key="2">
    <source>
        <dbReference type="EMBL" id="MBE5062819.1"/>
    </source>
</evidence>
<dbReference type="Gene3D" id="2.130.10.10">
    <property type="entry name" value="YVTN repeat-like/Quinoprotein amine dehydrogenase"/>
    <property type="match status" value="1"/>
</dbReference>
<gene>
    <name evidence="2" type="ORF">INF30_06035</name>
</gene>
<keyword evidence="3" id="KW-1185">Reference proteome</keyword>
<dbReference type="InterPro" id="IPR015943">
    <property type="entry name" value="WD40/YVTN_repeat-like_dom_sf"/>
</dbReference>
<keyword evidence="1" id="KW-0732">Signal</keyword>
<feature type="signal peptide" evidence="1">
    <location>
        <begin position="1"/>
        <end position="20"/>
    </location>
</feature>
<reference evidence="2 3" key="1">
    <citation type="submission" date="2020-10" db="EMBL/GenBank/DDBJ databases">
        <title>ChiBAC.</title>
        <authorList>
            <person name="Zenner C."/>
            <person name="Hitch T.C.A."/>
            <person name="Clavel T."/>
        </authorList>
    </citation>
    <scope>NUCLEOTIDE SEQUENCE [LARGE SCALE GENOMIC DNA]</scope>
    <source>
        <strain evidence="2 3">DSM 108991</strain>
    </source>
</reference>
<dbReference type="RefSeq" id="WP_226394561.1">
    <property type="nucleotide sequence ID" value="NZ_JADCKL010000003.1"/>
</dbReference>
<comment type="caution">
    <text evidence="2">The sequence shown here is derived from an EMBL/GenBank/DDBJ whole genome shotgun (WGS) entry which is preliminary data.</text>
</comment>
<proteinExistence type="predicted"/>
<feature type="chain" id="PRO_5047366945" description="BNR/Asp-box repeat protein" evidence="1">
    <location>
        <begin position="21"/>
        <end position="478"/>
    </location>
</feature>
<protein>
    <recommendedName>
        <fullName evidence="4">BNR/Asp-box repeat protein</fullName>
    </recommendedName>
</protein>
<dbReference type="SUPFAM" id="SSF110296">
    <property type="entry name" value="Oligoxyloglucan reducing end-specific cellobiohydrolase"/>
    <property type="match status" value="1"/>
</dbReference>
<dbReference type="EMBL" id="JADCKL010000003">
    <property type="protein sequence ID" value="MBE5062819.1"/>
    <property type="molecule type" value="Genomic_DNA"/>
</dbReference>